<evidence type="ECO:0000256" key="3">
    <source>
        <dbReference type="ARBA" id="ARBA00022989"/>
    </source>
</evidence>
<feature type="transmembrane region" description="Helical" evidence="7">
    <location>
        <begin position="15"/>
        <end position="40"/>
    </location>
</feature>
<proteinExistence type="inferred from homology"/>
<evidence type="ECO:0000256" key="7">
    <source>
        <dbReference type="SAM" id="Phobius"/>
    </source>
</evidence>
<dbReference type="Pfam" id="PF20684">
    <property type="entry name" value="Fung_rhodopsin"/>
    <property type="match status" value="1"/>
</dbReference>
<feature type="transmembrane region" description="Helical" evidence="7">
    <location>
        <begin position="252"/>
        <end position="276"/>
    </location>
</feature>
<evidence type="ECO:0000256" key="2">
    <source>
        <dbReference type="ARBA" id="ARBA00022692"/>
    </source>
</evidence>
<evidence type="ECO:0000256" key="1">
    <source>
        <dbReference type="ARBA" id="ARBA00004141"/>
    </source>
</evidence>
<keyword evidence="3 7" id="KW-1133">Transmembrane helix</keyword>
<protein>
    <recommendedName>
        <fullName evidence="8">Rhodopsin domain-containing protein</fullName>
    </recommendedName>
</protein>
<feature type="transmembrane region" description="Helical" evidence="7">
    <location>
        <begin position="96"/>
        <end position="118"/>
    </location>
</feature>
<accession>A0A5M8PXD9</accession>
<comment type="similarity">
    <text evidence="5">Belongs to the SAT4 family.</text>
</comment>
<keyword evidence="4 7" id="KW-0472">Membrane</keyword>
<feature type="domain" description="Rhodopsin" evidence="8">
    <location>
        <begin position="36"/>
        <end position="277"/>
    </location>
</feature>
<dbReference type="Proteomes" id="UP000324767">
    <property type="component" value="Unassembled WGS sequence"/>
</dbReference>
<dbReference type="PANTHER" id="PTHR33048">
    <property type="entry name" value="PTH11-LIKE INTEGRAL MEMBRANE PROTEIN (AFU_ORTHOLOGUE AFUA_5G11245)"/>
    <property type="match status" value="1"/>
</dbReference>
<sequence>MVGYDGPAITKPLPLGVAVIVICTVFPFLATVSVGLRFYARRVNAIRLKADDWIILPALFFTISTCVCGIIAAVGGHVGGHDDMTLLSQEIVWAKAIYALQIVYICALPLIKFSILLFYNRLFPSRRFRLVSYCIAAFVLCWWLVFFLTTVFQCTPISANWMVNPGDVYCIDEYVMYDVYSSLNLVTDVVILAMPWPLVMKLQLATRKKVQLLGIFLLGSFICVSGIIHLVYVIMLATAWSWKDETHYQAYIVIWFSLEPCTGIICACLPTLPALFKSPNPYRASVSSPRSTLLGSTSKTTKSSPPHSPSSWPADPWSLERKIRQDSYSDDYSAFTGSPVTGNV</sequence>
<name>A0A5M8PXD9_9LECA</name>
<dbReference type="InterPro" id="IPR052337">
    <property type="entry name" value="SAT4-like"/>
</dbReference>
<gene>
    <name evidence="9" type="ORF">FRX48_02087</name>
</gene>
<comment type="subcellular location">
    <subcellularLocation>
        <location evidence="1">Membrane</location>
        <topology evidence="1">Multi-pass membrane protein</topology>
    </subcellularLocation>
</comment>
<organism evidence="9 10">
    <name type="scientific">Lasallia pustulata</name>
    <dbReference type="NCBI Taxonomy" id="136370"/>
    <lineage>
        <taxon>Eukaryota</taxon>
        <taxon>Fungi</taxon>
        <taxon>Dikarya</taxon>
        <taxon>Ascomycota</taxon>
        <taxon>Pezizomycotina</taxon>
        <taxon>Lecanoromycetes</taxon>
        <taxon>OSLEUM clade</taxon>
        <taxon>Umbilicariomycetidae</taxon>
        <taxon>Umbilicariales</taxon>
        <taxon>Umbilicariaceae</taxon>
        <taxon>Lasallia</taxon>
    </lineage>
</organism>
<dbReference type="GO" id="GO:0016020">
    <property type="term" value="C:membrane"/>
    <property type="evidence" value="ECO:0007669"/>
    <property type="project" value="UniProtKB-SubCell"/>
</dbReference>
<reference evidence="9 10" key="1">
    <citation type="submission" date="2019-09" db="EMBL/GenBank/DDBJ databases">
        <title>The hologenome of the rock-dwelling lichen Lasallia pustulata.</title>
        <authorList>
            <person name="Greshake Tzovaras B."/>
            <person name="Segers F."/>
            <person name="Bicker A."/>
            <person name="Dal Grande F."/>
            <person name="Otte J."/>
            <person name="Hankeln T."/>
            <person name="Schmitt I."/>
            <person name="Ebersberger I."/>
        </authorList>
    </citation>
    <scope>NUCLEOTIDE SEQUENCE [LARGE SCALE GENOMIC DNA]</scope>
    <source>
        <strain evidence="9">A1-1</strain>
    </source>
</reference>
<feature type="transmembrane region" description="Helical" evidence="7">
    <location>
        <begin position="179"/>
        <end position="200"/>
    </location>
</feature>
<dbReference type="EMBL" id="VXIT01000003">
    <property type="protein sequence ID" value="KAA6413726.1"/>
    <property type="molecule type" value="Genomic_DNA"/>
</dbReference>
<comment type="caution">
    <text evidence="9">The sequence shown here is derived from an EMBL/GenBank/DDBJ whole genome shotgun (WGS) entry which is preliminary data.</text>
</comment>
<dbReference type="AlphaFoldDB" id="A0A5M8PXD9"/>
<feature type="transmembrane region" description="Helical" evidence="7">
    <location>
        <begin position="130"/>
        <end position="159"/>
    </location>
</feature>
<evidence type="ECO:0000256" key="4">
    <source>
        <dbReference type="ARBA" id="ARBA00023136"/>
    </source>
</evidence>
<feature type="region of interest" description="Disordered" evidence="6">
    <location>
        <begin position="282"/>
        <end position="317"/>
    </location>
</feature>
<dbReference type="InterPro" id="IPR049326">
    <property type="entry name" value="Rhodopsin_dom_fungi"/>
</dbReference>
<dbReference type="OrthoDB" id="5398388at2759"/>
<keyword evidence="2 7" id="KW-0812">Transmembrane</keyword>
<evidence type="ECO:0000256" key="6">
    <source>
        <dbReference type="SAM" id="MobiDB-lite"/>
    </source>
</evidence>
<feature type="transmembrane region" description="Helical" evidence="7">
    <location>
        <begin position="52"/>
        <end position="76"/>
    </location>
</feature>
<evidence type="ECO:0000259" key="8">
    <source>
        <dbReference type="Pfam" id="PF20684"/>
    </source>
</evidence>
<evidence type="ECO:0000256" key="5">
    <source>
        <dbReference type="ARBA" id="ARBA00038359"/>
    </source>
</evidence>
<evidence type="ECO:0000313" key="10">
    <source>
        <dbReference type="Proteomes" id="UP000324767"/>
    </source>
</evidence>
<feature type="transmembrane region" description="Helical" evidence="7">
    <location>
        <begin position="212"/>
        <end position="240"/>
    </location>
</feature>
<feature type="compositionally biased region" description="Low complexity" evidence="6">
    <location>
        <begin position="291"/>
        <end position="317"/>
    </location>
</feature>
<dbReference type="PANTHER" id="PTHR33048:SF47">
    <property type="entry name" value="INTEGRAL MEMBRANE PROTEIN-RELATED"/>
    <property type="match status" value="1"/>
</dbReference>
<evidence type="ECO:0000313" key="9">
    <source>
        <dbReference type="EMBL" id="KAA6413726.1"/>
    </source>
</evidence>